<dbReference type="AlphaFoldDB" id="A0A2J6RQ62"/>
<dbReference type="STRING" id="1149755.A0A2J6RQ62"/>
<feature type="non-terminal residue" evidence="2">
    <location>
        <position position="1"/>
    </location>
</feature>
<protein>
    <submittedName>
        <fullName evidence="2">HET-domain-containing protein</fullName>
    </submittedName>
</protein>
<keyword evidence="3" id="KW-1185">Reference proteome</keyword>
<reference evidence="2 3" key="1">
    <citation type="submission" date="2016-04" db="EMBL/GenBank/DDBJ databases">
        <title>A degradative enzymes factory behind the ericoid mycorrhizal symbiosis.</title>
        <authorList>
            <consortium name="DOE Joint Genome Institute"/>
            <person name="Martino E."/>
            <person name="Morin E."/>
            <person name="Grelet G."/>
            <person name="Kuo A."/>
            <person name="Kohler A."/>
            <person name="Daghino S."/>
            <person name="Barry K."/>
            <person name="Choi C."/>
            <person name="Cichocki N."/>
            <person name="Clum A."/>
            <person name="Copeland A."/>
            <person name="Hainaut M."/>
            <person name="Haridas S."/>
            <person name="Labutti K."/>
            <person name="Lindquist E."/>
            <person name="Lipzen A."/>
            <person name="Khouja H.-R."/>
            <person name="Murat C."/>
            <person name="Ohm R."/>
            <person name="Olson A."/>
            <person name="Spatafora J."/>
            <person name="Veneault-Fourrey C."/>
            <person name="Henrissat B."/>
            <person name="Grigoriev I."/>
            <person name="Martin F."/>
            <person name="Perotto S."/>
        </authorList>
    </citation>
    <scope>NUCLEOTIDE SEQUENCE [LARGE SCALE GENOMIC DNA]</scope>
    <source>
        <strain evidence="2 3">F</strain>
    </source>
</reference>
<gene>
    <name evidence="2" type="ORF">L207DRAFT_379370</name>
</gene>
<evidence type="ECO:0000259" key="1">
    <source>
        <dbReference type="Pfam" id="PF06985"/>
    </source>
</evidence>
<evidence type="ECO:0000313" key="3">
    <source>
        <dbReference type="Proteomes" id="UP000235786"/>
    </source>
</evidence>
<dbReference type="PANTHER" id="PTHR33112">
    <property type="entry name" value="DOMAIN PROTEIN, PUTATIVE-RELATED"/>
    <property type="match status" value="1"/>
</dbReference>
<sequence length="346" mass="39455">WMRDCLYNHHMSCPAPQVSTLLPTRVIDVSPTDTPDFPKVLETSRQPGAFIALSHCWGTKTRFVLESNTKTELLRGMAMDVLPPTFRDAIKVTRALGYRYLWIDSLCIMQDSRDDWDYESGRMQEYYTNATLTIALDDTEGDHQGFLNRLRLSDKTATAIPFNISEPDNGGELPSNPHNNESVYLSHNRSRVVPSATGGYLARRGWTLQEDILSVRTVHYEDGRLHWGCQDLLVFEGLACEFSGQGHLKYNFLLSLGSLITGTYHPPWYNIVETYLQRDLTLVEDKFPAISGIAKAVEKRTGFEYRAGIWLDDFHCGLSWFIEGRSEREKTYIAPSWSWASIKTPI</sequence>
<accession>A0A2J6RQ62</accession>
<dbReference type="EMBL" id="KZ613945">
    <property type="protein sequence ID" value="PMD40654.1"/>
    <property type="molecule type" value="Genomic_DNA"/>
</dbReference>
<evidence type="ECO:0000313" key="2">
    <source>
        <dbReference type="EMBL" id="PMD40654.1"/>
    </source>
</evidence>
<dbReference type="OrthoDB" id="5362512at2759"/>
<organism evidence="2 3">
    <name type="scientific">Hyaloscypha variabilis (strain UAMH 11265 / GT02V1 / F)</name>
    <name type="common">Meliniomyces variabilis</name>
    <dbReference type="NCBI Taxonomy" id="1149755"/>
    <lineage>
        <taxon>Eukaryota</taxon>
        <taxon>Fungi</taxon>
        <taxon>Dikarya</taxon>
        <taxon>Ascomycota</taxon>
        <taxon>Pezizomycotina</taxon>
        <taxon>Leotiomycetes</taxon>
        <taxon>Helotiales</taxon>
        <taxon>Hyaloscyphaceae</taxon>
        <taxon>Hyaloscypha</taxon>
        <taxon>Hyaloscypha variabilis</taxon>
    </lineage>
</organism>
<name>A0A2J6RQ62_HYAVF</name>
<dbReference type="InterPro" id="IPR010730">
    <property type="entry name" value="HET"/>
</dbReference>
<dbReference type="Pfam" id="PF06985">
    <property type="entry name" value="HET"/>
    <property type="match status" value="1"/>
</dbReference>
<feature type="non-terminal residue" evidence="2">
    <location>
        <position position="346"/>
    </location>
</feature>
<dbReference type="Proteomes" id="UP000235786">
    <property type="component" value="Unassembled WGS sequence"/>
</dbReference>
<dbReference type="PANTHER" id="PTHR33112:SF16">
    <property type="entry name" value="HETEROKARYON INCOMPATIBILITY DOMAIN-CONTAINING PROTEIN"/>
    <property type="match status" value="1"/>
</dbReference>
<feature type="domain" description="Heterokaryon incompatibility" evidence="1">
    <location>
        <begin position="50"/>
        <end position="210"/>
    </location>
</feature>
<proteinExistence type="predicted"/>